<evidence type="ECO:0000256" key="1">
    <source>
        <dbReference type="SAM" id="MobiDB-lite"/>
    </source>
</evidence>
<evidence type="ECO:0000313" key="3">
    <source>
        <dbReference type="Proteomes" id="UP000305948"/>
    </source>
</evidence>
<feature type="compositionally biased region" description="Basic residues" evidence="1">
    <location>
        <begin position="841"/>
        <end position="853"/>
    </location>
</feature>
<feature type="compositionally biased region" description="Basic and acidic residues" evidence="1">
    <location>
        <begin position="855"/>
        <end position="868"/>
    </location>
</feature>
<feature type="compositionally biased region" description="Pro residues" evidence="1">
    <location>
        <begin position="468"/>
        <end position="478"/>
    </location>
</feature>
<gene>
    <name evidence="2" type="ORF">OE88DRAFT_224002</name>
</gene>
<feature type="compositionally biased region" description="Low complexity" evidence="1">
    <location>
        <begin position="761"/>
        <end position="798"/>
    </location>
</feature>
<dbReference type="STRING" id="5364.A0A5C3N3Y8"/>
<feature type="compositionally biased region" description="Basic and acidic residues" evidence="1">
    <location>
        <begin position="1141"/>
        <end position="1156"/>
    </location>
</feature>
<feature type="compositionally biased region" description="Basic residues" evidence="1">
    <location>
        <begin position="1254"/>
        <end position="1269"/>
    </location>
</feature>
<name>A0A5C3N3Y8_9AGAM</name>
<accession>A0A5C3N3Y8</accession>
<feature type="compositionally biased region" description="Basic residues" evidence="1">
    <location>
        <begin position="1215"/>
        <end position="1226"/>
    </location>
</feature>
<sequence>MESMVDFGLEGVGEDGDAGVTAVEAEEAVERATLASLEGVLDTQNAEVVGPAEASGSAETSEESMLIVAAELEVEEEPQRAGVTGETGLEYGVEEEEEDAEGEVDELDDEDVVSVSASEYAVRRSQTREYTVEEARSERIWSQVPEESILADETANEVVEKVPEETADVDEAESKIPSQGTTQETLVAEDQVDFDGIISEKAVNEAVVQELNAAVAETTPLVDGEADNEMMVVIQETEVEQAQALEKVPGLVSDRTEETSSVEVAEYGSGASQLHEDPEMPVVEEPFSAAQPELVVSAEAASPSGLLDGVLPPIMANSEVPDPASVGHTPGATTPVASLMPFIVGRTFSDTGLFTPFGEGSGVTTPEPERDDEILQVPAQPDAMEPPEATVEQVDSDEVVEEVLLEDAISAEEAPQDEEPATKERVPAVVVEEPTSNPAALEELTPDVAEADTSIEHSDVQSVDLHPPSQPLLHPDPYPYSLSTPVGETLTSGLFDLQPEAPATNMSSEVLDILGQDLDLDDLELTYPEARSLSPEADRRIPVEPAFEAPVYRYPPLSIEDMPHLRLVHDGHTQPGVVSPRLGSEQLAHPGMPVAPGALAEEEEEDMPRPEEEEESGPEESQVTHSVPPLPMESDERDNLSKSSQPPQETGSSQAHPENGASEEAHAPVPVSSVSEEGATPGATQGAPQDSKKGIINGSDEAAPSLKRKRDSLPHLQLPDNTGNSKTSATDANETPAPAGKKSRKIRGKPKKKIFVKPKAEVVSDAGSSSSAASVAAQILASSSRVPSRSSSVASEPSPTAQKPSGLKIHIRPLRLENDRVFHHHGRKPRFPTPLPTLTRSRPKVQRQRKSIRPSKAEVEPEIKDTQERNVTPEPEVTREAEVPTPTESVPTAEAAPEAGSSLTPKPEYKSELAQDSHREQASEIEPSSLPPAPPTSPVKLAPSQSTVARTESTPQTPSLKSPRESQTQYSSPVTRSHCLYHVISIPREDNGPRITFMVPGCSLLDQDLINGEDIVDVREATREDERRAVDDIETLGFDEGLLVVLKALVNGDHQSIFYLPASSEDPSALNNNRRRLSAASTSKPGSNQTTPVSTRRKRLPANKTSIDRKGISRTSEAAPQSASVNGTVVGSRDGSPADTAESKQDASSSDSRETDSFGEDDFDQSRLPPKRRKYMSHEGSMTSRPQEIAESDERPSASGSNNPEGGEAPLKSVPAHRLRPRRSKRLSADASAYKPEDNSSHEESADDEERLTARRMKRKPSGGKRGTKRGREVTNGVEASGDRDVKRSRVEENVSSGNSGNARASNPIS</sequence>
<feature type="compositionally biased region" description="Low complexity" evidence="1">
    <location>
        <begin position="82"/>
        <end position="91"/>
    </location>
</feature>
<feature type="compositionally biased region" description="Low complexity" evidence="1">
    <location>
        <begin position="1294"/>
        <end position="1310"/>
    </location>
</feature>
<feature type="compositionally biased region" description="Polar residues" evidence="1">
    <location>
        <begin position="641"/>
        <end position="656"/>
    </location>
</feature>
<dbReference type="EMBL" id="ML213512">
    <property type="protein sequence ID" value="TFK51116.1"/>
    <property type="molecule type" value="Genomic_DNA"/>
</dbReference>
<organism evidence="2 3">
    <name type="scientific">Heliocybe sulcata</name>
    <dbReference type="NCBI Taxonomy" id="5364"/>
    <lineage>
        <taxon>Eukaryota</taxon>
        <taxon>Fungi</taxon>
        <taxon>Dikarya</taxon>
        <taxon>Basidiomycota</taxon>
        <taxon>Agaricomycotina</taxon>
        <taxon>Agaricomycetes</taxon>
        <taxon>Gloeophyllales</taxon>
        <taxon>Gloeophyllaceae</taxon>
        <taxon>Heliocybe</taxon>
    </lineage>
</organism>
<feature type="region of interest" description="Disordered" evidence="1">
    <location>
        <begin position="75"/>
        <end position="111"/>
    </location>
</feature>
<dbReference type="Proteomes" id="UP000305948">
    <property type="component" value="Unassembled WGS sequence"/>
</dbReference>
<feature type="compositionally biased region" description="Acidic residues" evidence="1">
    <location>
        <begin position="92"/>
        <end position="111"/>
    </location>
</feature>
<feature type="region of interest" description="Disordered" evidence="1">
    <location>
        <begin position="1063"/>
        <end position="1310"/>
    </location>
</feature>
<feature type="compositionally biased region" description="Acidic residues" evidence="1">
    <location>
        <begin position="600"/>
        <end position="618"/>
    </location>
</feature>
<feature type="compositionally biased region" description="Polar residues" evidence="1">
    <location>
        <begin position="1079"/>
        <end position="1094"/>
    </location>
</feature>
<evidence type="ECO:0000313" key="2">
    <source>
        <dbReference type="EMBL" id="TFK51116.1"/>
    </source>
</evidence>
<dbReference type="OrthoDB" id="2804229at2759"/>
<protein>
    <submittedName>
        <fullName evidence="2">Uncharacterized protein</fullName>
    </submittedName>
</protein>
<feature type="compositionally biased region" description="Polar residues" evidence="1">
    <location>
        <begin position="1113"/>
        <end position="1129"/>
    </location>
</feature>
<feature type="compositionally biased region" description="Basic residues" evidence="1">
    <location>
        <begin position="741"/>
        <end position="756"/>
    </location>
</feature>
<proteinExistence type="predicted"/>
<reference evidence="2 3" key="1">
    <citation type="journal article" date="2019" name="Nat. Ecol. Evol.">
        <title>Megaphylogeny resolves global patterns of mushroom evolution.</title>
        <authorList>
            <person name="Varga T."/>
            <person name="Krizsan K."/>
            <person name="Foldi C."/>
            <person name="Dima B."/>
            <person name="Sanchez-Garcia M."/>
            <person name="Sanchez-Ramirez S."/>
            <person name="Szollosi G.J."/>
            <person name="Szarkandi J.G."/>
            <person name="Papp V."/>
            <person name="Albert L."/>
            <person name="Andreopoulos W."/>
            <person name="Angelini C."/>
            <person name="Antonin V."/>
            <person name="Barry K.W."/>
            <person name="Bougher N.L."/>
            <person name="Buchanan P."/>
            <person name="Buyck B."/>
            <person name="Bense V."/>
            <person name="Catcheside P."/>
            <person name="Chovatia M."/>
            <person name="Cooper J."/>
            <person name="Damon W."/>
            <person name="Desjardin D."/>
            <person name="Finy P."/>
            <person name="Geml J."/>
            <person name="Haridas S."/>
            <person name="Hughes K."/>
            <person name="Justo A."/>
            <person name="Karasinski D."/>
            <person name="Kautmanova I."/>
            <person name="Kiss B."/>
            <person name="Kocsube S."/>
            <person name="Kotiranta H."/>
            <person name="LaButti K.M."/>
            <person name="Lechner B.E."/>
            <person name="Liimatainen K."/>
            <person name="Lipzen A."/>
            <person name="Lukacs Z."/>
            <person name="Mihaltcheva S."/>
            <person name="Morgado L.N."/>
            <person name="Niskanen T."/>
            <person name="Noordeloos M.E."/>
            <person name="Ohm R.A."/>
            <person name="Ortiz-Santana B."/>
            <person name="Ovrebo C."/>
            <person name="Racz N."/>
            <person name="Riley R."/>
            <person name="Savchenko A."/>
            <person name="Shiryaev A."/>
            <person name="Soop K."/>
            <person name="Spirin V."/>
            <person name="Szebenyi C."/>
            <person name="Tomsovsky M."/>
            <person name="Tulloss R.E."/>
            <person name="Uehling J."/>
            <person name="Grigoriev I.V."/>
            <person name="Vagvolgyi C."/>
            <person name="Papp T."/>
            <person name="Martin F.M."/>
            <person name="Miettinen O."/>
            <person name="Hibbett D.S."/>
            <person name="Nagy L.G."/>
        </authorList>
    </citation>
    <scope>NUCLEOTIDE SEQUENCE [LARGE SCALE GENOMIC DNA]</scope>
    <source>
        <strain evidence="2 3">OMC1185</strain>
    </source>
</reference>
<feature type="compositionally biased region" description="Basic and acidic residues" evidence="1">
    <location>
        <begin position="907"/>
        <end position="922"/>
    </location>
</feature>
<feature type="compositionally biased region" description="Basic and acidic residues" evidence="1">
    <location>
        <begin position="1281"/>
        <end position="1293"/>
    </location>
</feature>
<feature type="compositionally biased region" description="Polar residues" evidence="1">
    <location>
        <begin position="944"/>
        <end position="973"/>
    </location>
</feature>
<feature type="region of interest" description="Disordered" evidence="1">
    <location>
        <begin position="406"/>
        <end position="485"/>
    </location>
</feature>
<feature type="compositionally biased region" description="Polar residues" evidence="1">
    <location>
        <begin position="719"/>
        <end position="733"/>
    </location>
</feature>
<keyword evidence="3" id="KW-1185">Reference proteome</keyword>
<feature type="compositionally biased region" description="Basic and acidic residues" evidence="1">
    <location>
        <begin position="1235"/>
        <end position="1244"/>
    </location>
</feature>
<feature type="region of interest" description="Disordered" evidence="1">
    <location>
        <begin position="565"/>
        <end position="973"/>
    </location>
</feature>